<keyword evidence="8" id="KW-0443">Lipid metabolism</keyword>
<evidence type="ECO:0000313" key="16">
    <source>
        <dbReference type="Proteomes" id="UP000523079"/>
    </source>
</evidence>
<dbReference type="PANTHER" id="PTHR21248:SF22">
    <property type="entry name" value="PHOSPHOLIPASE D"/>
    <property type="match status" value="1"/>
</dbReference>
<dbReference type="Proteomes" id="UP000523079">
    <property type="component" value="Unassembled WGS sequence"/>
</dbReference>
<dbReference type="SMART" id="SM00155">
    <property type="entry name" value="PLDc"/>
    <property type="match status" value="2"/>
</dbReference>
<dbReference type="GO" id="GO:0008808">
    <property type="term" value="F:cardiolipin synthase activity"/>
    <property type="evidence" value="ECO:0007669"/>
    <property type="project" value="UniProtKB-UniRule"/>
</dbReference>
<keyword evidence="4 15" id="KW-0808">Transferase</keyword>
<evidence type="ECO:0000256" key="1">
    <source>
        <dbReference type="ARBA" id="ARBA00004651"/>
    </source>
</evidence>
<proteinExistence type="predicted"/>
<keyword evidence="6" id="KW-0677">Repeat</keyword>
<organism evidence="15 16">
    <name type="scientific">Microlunatus kandeliicorticis</name>
    <dbReference type="NCBI Taxonomy" id="1759536"/>
    <lineage>
        <taxon>Bacteria</taxon>
        <taxon>Bacillati</taxon>
        <taxon>Actinomycetota</taxon>
        <taxon>Actinomycetes</taxon>
        <taxon>Propionibacteriales</taxon>
        <taxon>Propionibacteriaceae</taxon>
        <taxon>Microlunatus</taxon>
    </lineage>
</organism>
<evidence type="ECO:0000256" key="11">
    <source>
        <dbReference type="ARBA" id="ARBA00023264"/>
    </source>
</evidence>
<evidence type="ECO:0000313" key="15">
    <source>
        <dbReference type="EMBL" id="MBA8793374.1"/>
    </source>
</evidence>
<dbReference type="InterPro" id="IPR022924">
    <property type="entry name" value="Cardiolipin_synthase"/>
</dbReference>
<evidence type="ECO:0000256" key="5">
    <source>
        <dbReference type="ARBA" id="ARBA00022692"/>
    </source>
</evidence>
<evidence type="ECO:0000256" key="2">
    <source>
        <dbReference type="ARBA" id="ARBA00022475"/>
    </source>
</evidence>
<evidence type="ECO:0000256" key="13">
    <source>
        <dbReference type="SAM" id="Phobius"/>
    </source>
</evidence>
<reference evidence="15 16" key="1">
    <citation type="submission" date="2020-07" db="EMBL/GenBank/DDBJ databases">
        <title>Sequencing the genomes of 1000 actinobacteria strains.</title>
        <authorList>
            <person name="Klenk H.-P."/>
        </authorList>
    </citation>
    <scope>NUCLEOTIDE SEQUENCE [LARGE SCALE GENOMIC DNA]</scope>
    <source>
        <strain evidence="15 16">DSM 100723</strain>
    </source>
</reference>
<dbReference type="InterPro" id="IPR027379">
    <property type="entry name" value="CLS_N"/>
</dbReference>
<feature type="domain" description="PLD phosphodiesterase" evidence="14">
    <location>
        <begin position="235"/>
        <end position="262"/>
    </location>
</feature>
<accession>A0A7W3IQJ8</accession>
<evidence type="ECO:0000256" key="6">
    <source>
        <dbReference type="ARBA" id="ARBA00022737"/>
    </source>
</evidence>
<gene>
    <name evidence="15" type="ORF">FHX74_000979</name>
</gene>
<evidence type="ECO:0000256" key="4">
    <source>
        <dbReference type="ARBA" id="ARBA00022679"/>
    </source>
</evidence>
<evidence type="ECO:0000256" key="7">
    <source>
        <dbReference type="ARBA" id="ARBA00022989"/>
    </source>
</evidence>
<evidence type="ECO:0000256" key="8">
    <source>
        <dbReference type="ARBA" id="ARBA00023098"/>
    </source>
</evidence>
<dbReference type="GO" id="GO:0032049">
    <property type="term" value="P:cardiolipin biosynthetic process"/>
    <property type="evidence" value="ECO:0007669"/>
    <property type="project" value="UniProtKB-UniRule"/>
</dbReference>
<dbReference type="PROSITE" id="PS50035">
    <property type="entry name" value="PLD"/>
    <property type="match status" value="2"/>
</dbReference>
<dbReference type="PANTHER" id="PTHR21248">
    <property type="entry name" value="CARDIOLIPIN SYNTHASE"/>
    <property type="match status" value="1"/>
</dbReference>
<feature type="transmembrane region" description="Helical" evidence="13">
    <location>
        <begin position="57"/>
        <end position="80"/>
    </location>
</feature>
<keyword evidence="5 13" id="KW-0812">Transmembrane</keyword>
<name>A0A7W3IQJ8_9ACTN</name>
<evidence type="ECO:0000256" key="12">
    <source>
        <dbReference type="NCBIfam" id="TIGR04265"/>
    </source>
</evidence>
<feature type="transmembrane region" description="Helical" evidence="13">
    <location>
        <begin position="25"/>
        <end position="45"/>
    </location>
</feature>
<dbReference type="NCBIfam" id="TIGR04265">
    <property type="entry name" value="bac_cardiolipin"/>
    <property type="match status" value="1"/>
</dbReference>
<sequence>MAVRPQQDRHRPGGEYDVTFDPGTVVTTVLLVVEYAVKIVAIGTVPANRRPSSGQAWLLLILFLPVVGLPLFLLIGSPYVHGRRHRLQGEANKAIEAYTVSEPLLPATVPSTASAGTLVRLNRQLTSMPCVLGNSEGLHGDYEDSIAAITAAIRAARRYVHLEIYILALDPTTAPLFEAMADAVDRGVKVRVLYDHLGSRKYPGYHAMNDRLTRDGVHWYRMMPIDLLRRRWRRPDLRNHRKLVVIDGIRAFMGSQNMIDSSYLSRRNLRISRHWVDLNIELSGEIVRSLDAVFATDWYAESGQRPDDIGLELETGSSDHDGRTAFQLVPSGPGFPTEPNLRLFASLIYLAQDNIQIVSPYFVPDESLMAAITTAAYRGVRVDLYVSEKADQFMVHHAQRSFYHALLESGVRIHCYPAPDVLHTKLVTVDDRIGLIGSSNMDMRSFALDYEIMLLALDPEVAADLNRIVERYRQRCFELDLETWKTRPRLERYLDNALRLTAAVQ</sequence>
<comment type="subcellular location">
    <subcellularLocation>
        <location evidence="1">Cell membrane</location>
        <topology evidence="1">Multi-pass membrane protein</topology>
    </subcellularLocation>
</comment>
<evidence type="ECO:0000259" key="14">
    <source>
        <dbReference type="PROSITE" id="PS50035"/>
    </source>
</evidence>
<dbReference type="Gene3D" id="3.30.870.10">
    <property type="entry name" value="Endonuclease Chain A"/>
    <property type="match status" value="2"/>
</dbReference>
<dbReference type="SUPFAM" id="SSF56024">
    <property type="entry name" value="Phospholipase D/nuclease"/>
    <property type="match status" value="2"/>
</dbReference>
<keyword evidence="9 13" id="KW-0472">Membrane</keyword>
<dbReference type="Pfam" id="PF13396">
    <property type="entry name" value="PLDc_N"/>
    <property type="match status" value="1"/>
</dbReference>
<keyword evidence="2" id="KW-1003">Cell membrane</keyword>
<feature type="domain" description="PLD phosphodiesterase" evidence="14">
    <location>
        <begin position="418"/>
        <end position="445"/>
    </location>
</feature>
<dbReference type="Pfam" id="PF13091">
    <property type="entry name" value="PLDc_2"/>
    <property type="match status" value="2"/>
</dbReference>
<dbReference type="AlphaFoldDB" id="A0A7W3IQJ8"/>
<evidence type="ECO:0000256" key="3">
    <source>
        <dbReference type="ARBA" id="ARBA00022516"/>
    </source>
</evidence>
<dbReference type="EC" id="2.7.8.-" evidence="12"/>
<dbReference type="GO" id="GO:0005886">
    <property type="term" value="C:plasma membrane"/>
    <property type="evidence" value="ECO:0007669"/>
    <property type="project" value="UniProtKB-SubCell"/>
</dbReference>
<protein>
    <recommendedName>
        <fullName evidence="12">Cardiolipin synthase</fullName>
        <ecNumber evidence="12">2.7.8.-</ecNumber>
    </recommendedName>
</protein>
<keyword evidence="7 13" id="KW-1133">Transmembrane helix</keyword>
<keyword evidence="10" id="KW-0594">Phospholipid biosynthesis</keyword>
<dbReference type="InterPro" id="IPR001736">
    <property type="entry name" value="PLipase_D/transphosphatidylase"/>
</dbReference>
<evidence type="ECO:0000256" key="9">
    <source>
        <dbReference type="ARBA" id="ARBA00023136"/>
    </source>
</evidence>
<dbReference type="CDD" id="cd09158">
    <property type="entry name" value="PLDc_EcCLS_like_2"/>
    <property type="match status" value="1"/>
</dbReference>
<dbReference type="EMBL" id="JACGWT010000002">
    <property type="protein sequence ID" value="MBA8793374.1"/>
    <property type="molecule type" value="Genomic_DNA"/>
</dbReference>
<comment type="caution">
    <text evidence="15">The sequence shown here is derived from an EMBL/GenBank/DDBJ whole genome shotgun (WGS) entry which is preliminary data.</text>
</comment>
<keyword evidence="11" id="KW-1208">Phospholipid metabolism</keyword>
<keyword evidence="16" id="KW-1185">Reference proteome</keyword>
<dbReference type="InterPro" id="IPR025202">
    <property type="entry name" value="PLD-like_dom"/>
</dbReference>
<keyword evidence="3" id="KW-0444">Lipid biosynthesis</keyword>
<evidence type="ECO:0000256" key="10">
    <source>
        <dbReference type="ARBA" id="ARBA00023209"/>
    </source>
</evidence>